<dbReference type="InterPro" id="IPR007219">
    <property type="entry name" value="XnlR_reg_dom"/>
</dbReference>
<dbReference type="InterPro" id="IPR050815">
    <property type="entry name" value="TF_fung"/>
</dbReference>
<dbReference type="Proteomes" id="UP000813385">
    <property type="component" value="Unassembled WGS sequence"/>
</dbReference>
<dbReference type="Gene3D" id="4.10.240.10">
    <property type="entry name" value="Zn(2)-C6 fungal-type DNA-binding domain"/>
    <property type="match status" value="1"/>
</dbReference>
<dbReference type="GO" id="GO:0005634">
    <property type="term" value="C:nucleus"/>
    <property type="evidence" value="ECO:0007669"/>
    <property type="project" value="UniProtKB-SubCell"/>
</dbReference>
<dbReference type="InterPro" id="IPR001138">
    <property type="entry name" value="Zn2Cys6_DnaBD"/>
</dbReference>
<dbReference type="CDD" id="cd00067">
    <property type="entry name" value="GAL4"/>
    <property type="match status" value="1"/>
</dbReference>
<name>A0A8K0TU89_9PEZI</name>
<dbReference type="Pfam" id="PF00172">
    <property type="entry name" value="Zn_clus"/>
    <property type="match status" value="1"/>
</dbReference>
<keyword evidence="9" id="KW-1185">Reference proteome</keyword>
<dbReference type="SMART" id="SM00066">
    <property type="entry name" value="GAL4"/>
    <property type="match status" value="1"/>
</dbReference>
<dbReference type="AlphaFoldDB" id="A0A8K0TU89"/>
<dbReference type="SUPFAM" id="SSF57701">
    <property type="entry name" value="Zn2/Cys6 DNA-binding domain"/>
    <property type="match status" value="1"/>
</dbReference>
<keyword evidence="5" id="KW-0539">Nucleus</keyword>
<feature type="region of interest" description="Disordered" evidence="6">
    <location>
        <begin position="89"/>
        <end position="135"/>
    </location>
</feature>
<keyword evidence="4" id="KW-0804">Transcription</keyword>
<feature type="compositionally biased region" description="Low complexity" evidence="6">
    <location>
        <begin position="588"/>
        <end position="598"/>
    </location>
</feature>
<evidence type="ECO:0000256" key="2">
    <source>
        <dbReference type="ARBA" id="ARBA00022723"/>
    </source>
</evidence>
<keyword evidence="3" id="KW-0805">Transcription regulation</keyword>
<dbReference type="InterPro" id="IPR036864">
    <property type="entry name" value="Zn2-C6_fun-type_DNA-bd_sf"/>
</dbReference>
<feature type="region of interest" description="Disordered" evidence="6">
    <location>
        <begin position="588"/>
        <end position="610"/>
    </location>
</feature>
<dbReference type="PROSITE" id="PS50048">
    <property type="entry name" value="ZN2_CY6_FUNGAL_2"/>
    <property type="match status" value="1"/>
</dbReference>
<keyword evidence="2" id="KW-0479">Metal-binding</keyword>
<comment type="subcellular location">
    <subcellularLocation>
        <location evidence="1">Nucleus</location>
    </subcellularLocation>
</comment>
<gene>
    <name evidence="8" type="ORF">B0T11DRAFT_24492</name>
</gene>
<feature type="region of interest" description="Disordered" evidence="6">
    <location>
        <begin position="50"/>
        <end position="70"/>
    </location>
</feature>
<reference evidence="8" key="1">
    <citation type="journal article" date="2021" name="Nat. Commun.">
        <title>Genetic determinants of endophytism in the Arabidopsis root mycobiome.</title>
        <authorList>
            <person name="Mesny F."/>
            <person name="Miyauchi S."/>
            <person name="Thiergart T."/>
            <person name="Pickel B."/>
            <person name="Atanasova L."/>
            <person name="Karlsson M."/>
            <person name="Huettel B."/>
            <person name="Barry K.W."/>
            <person name="Haridas S."/>
            <person name="Chen C."/>
            <person name="Bauer D."/>
            <person name="Andreopoulos W."/>
            <person name="Pangilinan J."/>
            <person name="LaButti K."/>
            <person name="Riley R."/>
            <person name="Lipzen A."/>
            <person name="Clum A."/>
            <person name="Drula E."/>
            <person name="Henrissat B."/>
            <person name="Kohler A."/>
            <person name="Grigoriev I.V."/>
            <person name="Martin F.M."/>
            <person name="Hacquard S."/>
        </authorList>
    </citation>
    <scope>NUCLEOTIDE SEQUENCE</scope>
    <source>
        <strain evidence="8">MPI-CAGE-AT-0016</strain>
    </source>
</reference>
<feature type="domain" description="Zn(2)-C6 fungal-type" evidence="7">
    <location>
        <begin position="12"/>
        <end position="42"/>
    </location>
</feature>
<dbReference type="Pfam" id="PF04082">
    <property type="entry name" value="Fungal_trans"/>
    <property type="match status" value="1"/>
</dbReference>
<evidence type="ECO:0000256" key="5">
    <source>
        <dbReference type="ARBA" id="ARBA00023242"/>
    </source>
</evidence>
<sequence>MSSSSEPRLRNSCEACRRKKTKCAGERPACRFCQRLGQECIYLAREQHNPRAERNPGVTKSSGSKERVSRLESQVGQIYDILQTLTERRQSTVTVSPLPTRSDPGDEGQSPESDTPGNPAPFETPSRNLFDPTTFSDPPPDVLDHYVTVFRKHLVFKPLPLFSHASGLSQDRLSSWPRYLRWSFLALTLRFSSHPFFSGHESEMADFFATSAYGDLMPLVLEGFAKIEVIQSLCLLVLQDLKVSKTARAWSSIGMAARLEVSRGWNRRDVARRASPREYGTGESSCCFWSVYILEKCFSAQCSVLDRCIAQPRYPDSASLPSVSSAGESTAAVAEGTQGQDDRFSGINSSFLQVISIWGDVNSYIHGIRRGKLERPWLPTSRYTELTQAMYEFEDQTHLKHLLKNTAFMDRSADEISGNLEYWRPWILMQITHHATSAVLHHPFIHIVGLRDDKSRRQPPRLFMQGVIDQAQYHSQWVGRLIQACESLGFDIHCPLLGTLAAATATVAWVFRFAPDGAASSKAIECFDCCEGFVRTTAETWPHIAEKAKLLKSLRDVSGQTRGEDGNSVITFRPSKLWELLDSSIVPTPSSNSNTSDSGPCSNRESPLPDATLSVTTHILHPVDETRSQPISPATTGNSDAIQAQMSSTGDELCFDEFFSQYLPTEMSWAPEPNGGMTWQSTGVGKEM</sequence>
<proteinExistence type="predicted"/>
<comment type="caution">
    <text evidence="8">The sequence shown here is derived from an EMBL/GenBank/DDBJ whole genome shotgun (WGS) entry which is preliminary data.</text>
</comment>
<organism evidence="8 9">
    <name type="scientific">Plectosphaerella cucumerina</name>
    <dbReference type="NCBI Taxonomy" id="40658"/>
    <lineage>
        <taxon>Eukaryota</taxon>
        <taxon>Fungi</taxon>
        <taxon>Dikarya</taxon>
        <taxon>Ascomycota</taxon>
        <taxon>Pezizomycotina</taxon>
        <taxon>Sordariomycetes</taxon>
        <taxon>Hypocreomycetidae</taxon>
        <taxon>Glomerellales</taxon>
        <taxon>Plectosphaerellaceae</taxon>
        <taxon>Plectosphaerella</taxon>
    </lineage>
</organism>
<dbReference type="GO" id="GO:0008270">
    <property type="term" value="F:zinc ion binding"/>
    <property type="evidence" value="ECO:0007669"/>
    <property type="project" value="InterPro"/>
</dbReference>
<evidence type="ECO:0000259" key="7">
    <source>
        <dbReference type="PROSITE" id="PS50048"/>
    </source>
</evidence>
<dbReference type="PANTHER" id="PTHR47338:SF9">
    <property type="entry name" value="ZN(II)2CYS6 TRANSCRIPTION FACTOR (EUROFUNG)"/>
    <property type="match status" value="1"/>
</dbReference>
<dbReference type="EMBL" id="JAGPXD010000001">
    <property type="protein sequence ID" value="KAH7376844.1"/>
    <property type="molecule type" value="Genomic_DNA"/>
</dbReference>
<dbReference type="GO" id="GO:0000981">
    <property type="term" value="F:DNA-binding transcription factor activity, RNA polymerase II-specific"/>
    <property type="evidence" value="ECO:0007669"/>
    <property type="project" value="InterPro"/>
</dbReference>
<accession>A0A8K0TU89</accession>
<evidence type="ECO:0000313" key="8">
    <source>
        <dbReference type="EMBL" id="KAH7376844.1"/>
    </source>
</evidence>
<evidence type="ECO:0000256" key="1">
    <source>
        <dbReference type="ARBA" id="ARBA00004123"/>
    </source>
</evidence>
<protein>
    <recommendedName>
        <fullName evidence="7">Zn(2)-C6 fungal-type domain-containing protein</fullName>
    </recommendedName>
</protein>
<dbReference type="CDD" id="cd12148">
    <property type="entry name" value="fungal_TF_MHR"/>
    <property type="match status" value="1"/>
</dbReference>
<dbReference type="GO" id="GO:0003677">
    <property type="term" value="F:DNA binding"/>
    <property type="evidence" value="ECO:0007669"/>
    <property type="project" value="InterPro"/>
</dbReference>
<dbReference type="PROSITE" id="PS00463">
    <property type="entry name" value="ZN2_CY6_FUNGAL_1"/>
    <property type="match status" value="1"/>
</dbReference>
<evidence type="ECO:0000256" key="4">
    <source>
        <dbReference type="ARBA" id="ARBA00023163"/>
    </source>
</evidence>
<evidence type="ECO:0000313" key="9">
    <source>
        <dbReference type="Proteomes" id="UP000813385"/>
    </source>
</evidence>
<dbReference type="PANTHER" id="PTHR47338">
    <property type="entry name" value="ZN(II)2CYS6 TRANSCRIPTION FACTOR (EUROFUNG)-RELATED"/>
    <property type="match status" value="1"/>
</dbReference>
<evidence type="ECO:0000256" key="6">
    <source>
        <dbReference type="SAM" id="MobiDB-lite"/>
    </source>
</evidence>
<dbReference type="OrthoDB" id="2740448at2759"/>
<evidence type="ECO:0000256" key="3">
    <source>
        <dbReference type="ARBA" id="ARBA00023015"/>
    </source>
</evidence>
<dbReference type="GO" id="GO:0006351">
    <property type="term" value="P:DNA-templated transcription"/>
    <property type="evidence" value="ECO:0007669"/>
    <property type="project" value="InterPro"/>
</dbReference>